<dbReference type="InterPro" id="IPR015797">
    <property type="entry name" value="NUDIX_hydrolase-like_dom_sf"/>
</dbReference>
<dbReference type="Pfam" id="PF00293">
    <property type="entry name" value="NUDIX"/>
    <property type="match status" value="1"/>
</dbReference>
<dbReference type="InterPro" id="IPR020084">
    <property type="entry name" value="NUDIX_hydrolase_CS"/>
</dbReference>
<keyword evidence="9" id="KW-1185">Reference proteome</keyword>
<keyword evidence="5" id="KW-0460">Magnesium</keyword>
<dbReference type="GO" id="GO:0010945">
    <property type="term" value="F:coenzyme A diphosphatase activity"/>
    <property type="evidence" value="ECO:0007669"/>
    <property type="project" value="InterPro"/>
</dbReference>
<dbReference type="Proteomes" id="UP000184052">
    <property type="component" value="Unassembled WGS sequence"/>
</dbReference>
<sequence length="204" mass="24282">MNIDKIRDIYENRKSKPLEINRFYSVLLPLIERDGQLQILFEVRSMNVKQPGEISFPGGMVEVEENFMEAAIRETHEEIGADTDSIEIIGELDYITNTSNFILYPFVGVLNMEFESLTINRGEVEEIFTVPLDFFLENEPETYNISYRPDFKPGFPFERIPNGRDYKWRKMNYPVLFYQYEDYEIWGMTAKMTYNFIRRLKKSK</sequence>
<evidence type="ECO:0000259" key="7">
    <source>
        <dbReference type="PROSITE" id="PS51462"/>
    </source>
</evidence>
<evidence type="ECO:0000256" key="1">
    <source>
        <dbReference type="ARBA" id="ARBA00001936"/>
    </source>
</evidence>
<dbReference type="STRING" id="1121476.SAMN02745751_02099"/>
<evidence type="ECO:0000256" key="2">
    <source>
        <dbReference type="ARBA" id="ARBA00001946"/>
    </source>
</evidence>
<comment type="cofactor">
    <cofactor evidence="2">
        <name>Mg(2+)</name>
        <dbReference type="ChEBI" id="CHEBI:18420"/>
    </cofactor>
</comment>
<evidence type="ECO:0000256" key="4">
    <source>
        <dbReference type="ARBA" id="ARBA00022801"/>
    </source>
</evidence>
<dbReference type="GO" id="GO:0046872">
    <property type="term" value="F:metal ion binding"/>
    <property type="evidence" value="ECO:0007669"/>
    <property type="project" value="UniProtKB-KW"/>
</dbReference>
<dbReference type="PANTHER" id="PTHR12992">
    <property type="entry name" value="NUDIX HYDROLASE"/>
    <property type="match status" value="1"/>
</dbReference>
<dbReference type="InterPro" id="IPR045121">
    <property type="entry name" value="CoAse"/>
</dbReference>
<dbReference type="InterPro" id="IPR000086">
    <property type="entry name" value="NUDIX_hydrolase_dom"/>
</dbReference>
<dbReference type="CDD" id="cd03426">
    <property type="entry name" value="NUDIX_CoAse_Nudt7"/>
    <property type="match status" value="1"/>
</dbReference>
<organism evidence="8 9">
    <name type="scientific">Dethiosulfatibacter aminovorans DSM 17477</name>
    <dbReference type="NCBI Taxonomy" id="1121476"/>
    <lineage>
        <taxon>Bacteria</taxon>
        <taxon>Bacillati</taxon>
        <taxon>Bacillota</taxon>
        <taxon>Tissierellia</taxon>
        <taxon>Dethiosulfatibacter</taxon>
    </lineage>
</organism>
<reference evidence="8 9" key="1">
    <citation type="submission" date="2016-11" db="EMBL/GenBank/DDBJ databases">
        <authorList>
            <person name="Jaros S."/>
            <person name="Januszkiewicz K."/>
            <person name="Wedrychowicz H."/>
        </authorList>
    </citation>
    <scope>NUCLEOTIDE SEQUENCE [LARGE SCALE GENOMIC DNA]</scope>
    <source>
        <strain evidence="8 9">DSM 17477</strain>
    </source>
</reference>
<dbReference type="RefSeq" id="WP_245819851.1">
    <property type="nucleotide sequence ID" value="NZ_FQZL01000014.1"/>
</dbReference>
<evidence type="ECO:0000256" key="5">
    <source>
        <dbReference type="ARBA" id="ARBA00022842"/>
    </source>
</evidence>
<dbReference type="Gene3D" id="3.90.79.10">
    <property type="entry name" value="Nucleoside Triphosphate Pyrophosphohydrolase"/>
    <property type="match status" value="1"/>
</dbReference>
<keyword evidence="4" id="KW-0378">Hydrolase</keyword>
<dbReference type="PROSITE" id="PS00893">
    <property type="entry name" value="NUDIX_BOX"/>
    <property type="match status" value="1"/>
</dbReference>
<evidence type="ECO:0000313" key="8">
    <source>
        <dbReference type="EMBL" id="SHJ25409.1"/>
    </source>
</evidence>
<dbReference type="EMBL" id="FQZL01000014">
    <property type="protein sequence ID" value="SHJ25409.1"/>
    <property type="molecule type" value="Genomic_DNA"/>
</dbReference>
<keyword evidence="3" id="KW-0479">Metal-binding</keyword>
<evidence type="ECO:0000256" key="3">
    <source>
        <dbReference type="ARBA" id="ARBA00022723"/>
    </source>
</evidence>
<keyword evidence="6" id="KW-0464">Manganese</keyword>
<dbReference type="PROSITE" id="PS51462">
    <property type="entry name" value="NUDIX"/>
    <property type="match status" value="1"/>
</dbReference>
<dbReference type="PANTHER" id="PTHR12992:SF11">
    <property type="entry name" value="MITOCHONDRIAL COENZYME A DIPHOSPHATASE NUDT8"/>
    <property type="match status" value="1"/>
</dbReference>
<dbReference type="SUPFAM" id="SSF55811">
    <property type="entry name" value="Nudix"/>
    <property type="match status" value="1"/>
</dbReference>
<accession>A0A1M6HT85</accession>
<protein>
    <submittedName>
        <fullName evidence="8">NUDIX domain-containing protein</fullName>
    </submittedName>
</protein>
<gene>
    <name evidence="8" type="ORF">SAMN02745751_02099</name>
</gene>
<comment type="cofactor">
    <cofactor evidence="1">
        <name>Mn(2+)</name>
        <dbReference type="ChEBI" id="CHEBI:29035"/>
    </cofactor>
</comment>
<dbReference type="AlphaFoldDB" id="A0A1M6HT85"/>
<proteinExistence type="predicted"/>
<evidence type="ECO:0000313" key="9">
    <source>
        <dbReference type="Proteomes" id="UP000184052"/>
    </source>
</evidence>
<feature type="domain" description="Nudix hydrolase" evidence="7">
    <location>
        <begin position="21"/>
        <end position="153"/>
    </location>
</feature>
<name>A0A1M6HT85_9FIRM</name>
<evidence type="ECO:0000256" key="6">
    <source>
        <dbReference type="ARBA" id="ARBA00023211"/>
    </source>
</evidence>